<comment type="caution">
    <text evidence="1">The sequence shown here is derived from an EMBL/GenBank/DDBJ whole genome shotgun (WGS) entry which is preliminary data.</text>
</comment>
<dbReference type="PANTHER" id="PTHR31630">
    <property type="entry name" value="PHYTANOYL-COA DIOXYGENASE-RELATED-RELATED"/>
    <property type="match status" value="1"/>
</dbReference>
<name>A0AAW1RU49_9CHLO</name>
<accession>A0AAW1RU49</accession>
<dbReference type="AlphaFoldDB" id="A0AAW1RU49"/>
<protein>
    <recommendedName>
        <fullName evidence="3">Phytanoyl-CoA dioxygenase</fullName>
    </recommendedName>
</protein>
<dbReference type="EMBL" id="JALJOU010000022">
    <property type="protein sequence ID" value="KAK9837297.1"/>
    <property type="molecule type" value="Genomic_DNA"/>
</dbReference>
<dbReference type="Gene3D" id="2.60.120.620">
    <property type="entry name" value="q2cbj1_9rhob like domain"/>
    <property type="match status" value="1"/>
</dbReference>
<evidence type="ECO:0000313" key="2">
    <source>
        <dbReference type="Proteomes" id="UP001445335"/>
    </source>
</evidence>
<dbReference type="PANTHER" id="PTHR31630:SF6">
    <property type="entry name" value="PHYTANOYL-COA DIOXYGENASE-RELATED"/>
    <property type="match status" value="1"/>
</dbReference>
<gene>
    <name evidence="1" type="ORF">WJX81_004709</name>
</gene>
<organism evidence="1 2">
    <name type="scientific">Elliptochloris bilobata</name>
    <dbReference type="NCBI Taxonomy" id="381761"/>
    <lineage>
        <taxon>Eukaryota</taxon>
        <taxon>Viridiplantae</taxon>
        <taxon>Chlorophyta</taxon>
        <taxon>core chlorophytes</taxon>
        <taxon>Trebouxiophyceae</taxon>
        <taxon>Trebouxiophyceae incertae sedis</taxon>
        <taxon>Elliptochloris clade</taxon>
        <taxon>Elliptochloris</taxon>
    </lineage>
</organism>
<evidence type="ECO:0000313" key="1">
    <source>
        <dbReference type="EMBL" id="KAK9837297.1"/>
    </source>
</evidence>
<sequence>MTRDDDLEHRIVAAALHLKEHGWAVVDNVMPQEECTQYVSSVWEWLEGLKTGVSRADPGTWGPPHWPQSYRGVINTLEVAHADFVWRIRKHPRIRSVFASLWGDSRLLSSFDSINVMPPALSGGPVELPGGSWLHTDQRPSRKGVACIQGLVNLVDVGFQAGTGTLLVKDGSHDSHERFFQTACALSPEERGRVKDWYQFPSEELPFWEAFESVALDGRAGSMFLWDSRTVHSNKLPERASAWRHVVYCCMQPAALATPADLARKREAWDGYRITTHWPACNVEVFPDDGESYYGADAGGKPQRRAAPPLRTRHRVEDADLRRLAGVEPYPLEPHPANNGLPRLALLQLPVAELHRLLERC</sequence>
<dbReference type="SUPFAM" id="SSF51197">
    <property type="entry name" value="Clavaminate synthase-like"/>
    <property type="match status" value="1"/>
</dbReference>
<proteinExistence type="predicted"/>
<dbReference type="Proteomes" id="UP001445335">
    <property type="component" value="Unassembled WGS sequence"/>
</dbReference>
<keyword evidence="2" id="KW-1185">Reference proteome</keyword>
<evidence type="ECO:0008006" key="3">
    <source>
        <dbReference type="Google" id="ProtNLM"/>
    </source>
</evidence>
<reference evidence="1 2" key="1">
    <citation type="journal article" date="2024" name="Nat. Commun.">
        <title>Phylogenomics reveals the evolutionary origins of lichenization in chlorophyte algae.</title>
        <authorList>
            <person name="Puginier C."/>
            <person name="Libourel C."/>
            <person name="Otte J."/>
            <person name="Skaloud P."/>
            <person name="Haon M."/>
            <person name="Grisel S."/>
            <person name="Petersen M."/>
            <person name="Berrin J.G."/>
            <person name="Delaux P.M."/>
            <person name="Dal Grande F."/>
            <person name="Keller J."/>
        </authorList>
    </citation>
    <scope>NUCLEOTIDE SEQUENCE [LARGE SCALE GENOMIC DNA]</scope>
    <source>
        <strain evidence="1 2">SAG 245.80</strain>
    </source>
</reference>